<reference evidence="2" key="1">
    <citation type="journal article" date="2015" name="Nat. Genet.">
        <title>The genome and transcriptome of the zoonotic hookworm Ancylostoma ceylanicum identify infection-specific gene families.</title>
        <authorList>
            <person name="Schwarz E.M."/>
            <person name="Hu Y."/>
            <person name="Antoshechkin I."/>
            <person name="Miller M.M."/>
            <person name="Sternberg P.W."/>
            <person name="Aroian R.V."/>
        </authorList>
    </citation>
    <scope>NUCLEOTIDE SEQUENCE</scope>
    <source>
        <strain evidence="2">HY135</strain>
    </source>
</reference>
<keyword evidence="2" id="KW-1185">Reference proteome</keyword>
<dbReference type="Proteomes" id="UP000024635">
    <property type="component" value="Unassembled WGS sequence"/>
</dbReference>
<proteinExistence type="predicted"/>
<dbReference type="AlphaFoldDB" id="A0A016WV30"/>
<name>A0A016WV30_9BILA</name>
<comment type="caution">
    <text evidence="1">The sequence shown here is derived from an EMBL/GenBank/DDBJ whole genome shotgun (WGS) entry which is preliminary data.</text>
</comment>
<accession>A0A016WV30</accession>
<protein>
    <submittedName>
        <fullName evidence="1">Uncharacterized protein</fullName>
    </submittedName>
</protein>
<organism evidence="1 2">
    <name type="scientific">Ancylostoma ceylanicum</name>
    <dbReference type="NCBI Taxonomy" id="53326"/>
    <lineage>
        <taxon>Eukaryota</taxon>
        <taxon>Metazoa</taxon>
        <taxon>Ecdysozoa</taxon>
        <taxon>Nematoda</taxon>
        <taxon>Chromadorea</taxon>
        <taxon>Rhabditida</taxon>
        <taxon>Rhabditina</taxon>
        <taxon>Rhabditomorpha</taxon>
        <taxon>Strongyloidea</taxon>
        <taxon>Ancylostomatidae</taxon>
        <taxon>Ancylostomatinae</taxon>
        <taxon>Ancylostoma</taxon>
    </lineage>
</organism>
<sequence length="246" mass="26945">MLLLVDEACTQFENLVDFEVYLEKALSNYPSRVVQIVPPELLHRLQCLTELFDKSIILSMQNIVHLISENVSRYGLNSVVRKACFDGKRLKRKVEICDGQASSSSVKSARLTVPEKRAATPIDEQTESLFDSKALPLTSNSTSLAGPSSSNTQACSGIAASFPECRPHSDSPLPRSAVHQCKQWNTDMCSEVFSIDGERLKMTFRFCTKCGARIEGDGCLSLSRIGAAPIATVCCSNCTRVTEVVS</sequence>
<evidence type="ECO:0000313" key="1">
    <source>
        <dbReference type="EMBL" id="EYC43456.1"/>
    </source>
</evidence>
<evidence type="ECO:0000313" key="2">
    <source>
        <dbReference type="Proteomes" id="UP000024635"/>
    </source>
</evidence>
<dbReference type="EMBL" id="JARK01000093">
    <property type="protein sequence ID" value="EYC43456.1"/>
    <property type="molecule type" value="Genomic_DNA"/>
</dbReference>
<dbReference type="OrthoDB" id="10474518at2759"/>
<gene>
    <name evidence="1" type="primary">Acey_s0493.g2435</name>
    <name evidence="1" type="ORF">Y032_0493g2435</name>
</gene>